<evidence type="ECO:0008006" key="3">
    <source>
        <dbReference type="Google" id="ProtNLM"/>
    </source>
</evidence>
<evidence type="ECO:0000313" key="1">
    <source>
        <dbReference type="EMBL" id="KII72759.1"/>
    </source>
</evidence>
<dbReference type="EMBL" id="JWZT01001108">
    <property type="protein sequence ID" value="KII72759.1"/>
    <property type="molecule type" value="Genomic_DNA"/>
</dbReference>
<proteinExistence type="predicted"/>
<keyword evidence="2" id="KW-1185">Reference proteome</keyword>
<organism evidence="1 2">
    <name type="scientific">Thelohanellus kitauei</name>
    <name type="common">Myxosporean</name>
    <dbReference type="NCBI Taxonomy" id="669202"/>
    <lineage>
        <taxon>Eukaryota</taxon>
        <taxon>Metazoa</taxon>
        <taxon>Cnidaria</taxon>
        <taxon>Myxozoa</taxon>
        <taxon>Myxosporea</taxon>
        <taxon>Bivalvulida</taxon>
        <taxon>Platysporina</taxon>
        <taxon>Myxobolidae</taxon>
        <taxon>Thelohanellus</taxon>
    </lineage>
</organism>
<sequence>MTLYSKQRFIKLKVNDFYRATNKISVVSFQSPKLDLNDSIYDFRLERRYLEAVAAEPHPNFHAIFRPEPINPDTSGKFSKPHSPMREYKSNIGEIIEEFDPPVSDPFDYIRNQSRDGLSELKSLLVTPDAQSIQKYTERREQCDRNAYRAIDIEKGLIAAGEDDEFKKLPPAQKELVDNYQAMGFDIKAIIYVLRSCGLESNEAMIILLQSKI</sequence>
<accession>A0A0C2J4K1</accession>
<name>A0A0C2J4K1_THEKT</name>
<dbReference type="Proteomes" id="UP000031668">
    <property type="component" value="Unassembled WGS sequence"/>
</dbReference>
<comment type="caution">
    <text evidence="1">The sequence shown here is derived from an EMBL/GenBank/DDBJ whole genome shotgun (WGS) entry which is preliminary data.</text>
</comment>
<dbReference type="AlphaFoldDB" id="A0A0C2J4K1"/>
<evidence type="ECO:0000313" key="2">
    <source>
        <dbReference type="Proteomes" id="UP000031668"/>
    </source>
</evidence>
<gene>
    <name evidence="1" type="ORF">RF11_00666</name>
</gene>
<protein>
    <recommendedName>
        <fullName evidence="3">UBA domain-containing protein</fullName>
    </recommendedName>
</protein>
<reference evidence="1 2" key="1">
    <citation type="journal article" date="2014" name="Genome Biol. Evol.">
        <title>The genome of the myxosporean Thelohanellus kitauei shows adaptations to nutrient acquisition within its fish host.</title>
        <authorList>
            <person name="Yang Y."/>
            <person name="Xiong J."/>
            <person name="Zhou Z."/>
            <person name="Huo F."/>
            <person name="Miao W."/>
            <person name="Ran C."/>
            <person name="Liu Y."/>
            <person name="Zhang J."/>
            <person name="Feng J."/>
            <person name="Wang M."/>
            <person name="Wang M."/>
            <person name="Wang L."/>
            <person name="Yao B."/>
        </authorList>
    </citation>
    <scope>NUCLEOTIDE SEQUENCE [LARGE SCALE GENOMIC DNA]</scope>
    <source>
        <strain evidence="1">Wuqing</strain>
    </source>
</reference>